<dbReference type="Gene3D" id="3.10.20.850">
    <property type="entry name" value="Protein of unknown function DUF3861"/>
    <property type="match status" value="1"/>
</dbReference>
<dbReference type="Pfam" id="PF12977">
    <property type="entry name" value="DUF3861"/>
    <property type="match status" value="1"/>
</dbReference>
<organism evidence="1 2">
    <name type="scientific">Chelonobacter oris</name>
    <dbReference type="NCBI Taxonomy" id="505317"/>
    <lineage>
        <taxon>Bacteria</taxon>
        <taxon>Pseudomonadati</taxon>
        <taxon>Pseudomonadota</taxon>
        <taxon>Gammaproteobacteria</taxon>
        <taxon>Pasteurellales</taxon>
        <taxon>Pasteurellaceae</taxon>
        <taxon>Chelonobacter</taxon>
    </lineage>
</organism>
<sequence length="97" mass="11249">MKQHQYRVTLEYLADADGHAVEQAPLVFDAPNHDNIFSILEMMSRREDMTPEMAQRFTLGLKLMSEVMLENKNHPLFAQLRPHLLEIMQIVKGKKTA</sequence>
<accession>A0A0A3AKW4</accession>
<proteinExistence type="predicted"/>
<dbReference type="Proteomes" id="UP000030380">
    <property type="component" value="Unassembled WGS sequence"/>
</dbReference>
<name>A0A0A3AKW4_9PAST</name>
<protein>
    <recommendedName>
        <fullName evidence="3">DUF3861 domain-containing protein</fullName>
    </recommendedName>
</protein>
<reference evidence="1 2" key="1">
    <citation type="submission" date="2014-11" db="EMBL/GenBank/DDBJ databases">
        <title>Draft genome sequence of Chelonobacter oris 1662T, associated with respiratory disease in Hermann's Tortoises.</title>
        <authorList>
            <person name="Kudirkiene E."/>
            <person name="Hansen M.J."/>
            <person name="Bojesen A.M."/>
        </authorList>
    </citation>
    <scope>NUCLEOTIDE SEQUENCE [LARGE SCALE GENOMIC DNA]</scope>
    <source>
        <strain evidence="1 2">1662</strain>
    </source>
</reference>
<evidence type="ECO:0000313" key="1">
    <source>
        <dbReference type="EMBL" id="KGQ70038.1"/>
    </source>
</evidence>
<gene>
    <name evidence="1" type="ORF">OA57_08200</name>
</gene>
<dbReference type="EMBL" id="JSUM01000013">
    <property type="protein sequence ID" value="KGQ70038.1"/>
    <property type="molecule type" value="Genomic_DNA"/>
</dbReference>
<dbReference type="InterPro" id="IPR024476">
    <property type="entry name" value="DUF3861"/>
</dbReference>
<dbReference type="InterPro" id="IPR038194">
    <property type="entry name" value="DUF3861_sf"/>
</dbReference>
<dbReference type="RefSeq" id="WP_034616155.1">
    <property type="nucleotide sequence ID" value="NZ_JSUM01000013.1"/>
</dbReference>
<evidence type="ECO:0008006" key="3">
    <source>
        <dbReference type="Google" id="ProtNLM"/>
    </source>
</evidence>
<evidence type="ECO:0000313" key="2">
    <source>
        <dbReference type="Proteomes" id="UP000030380"/>
    </source>
</evidence>
<keyword evidence="2" id="KW-1185">Reference proteome</keyword>
<dbReference type="AlphaFoldDB" id="A0A0A3AKW4"/>
<comment type="caution">
    <text evidence="1">The sequence shown here is derived from an EMBL/GenBank/DDBJ whole genome shotgun (WGS) entry which is preliminary data.</text>
</comment>
<dbReference type="OrthoDB" id="119700at2"/>